<evidence type="ECO:0000313" key="3">
    <source>
        <dbReference type="Proteomes" id="UP000799766"/>
    </source>
</evidence>
<dbReference type="AlphaFoldDB" id="A0A6A6P0M8"/>
<feature type="compositionally biased region" description="Basic and acidic residues" evidence="1">
    <location>
        <begin position="79"/>
        <end position="91"/>
    </location>
</feature>
<organism evidence="2 3">
    <name type="scientific">Lineolata rhizophorae</name>
    <dbReference type="NCBI Taxonomy" id="578093"/>
    <lineage>
        <taxon>Eukaryota</taxon>
        <taxon>Fungi</taxon>
        <taxon>Dikarya</taxon>
        <taxon>Ascomycota</taxon>
        <taxon>Pezizomycotina</taxon>
        <taxon>Dothideomycetes</taxon>
        <taxon>Dothideomycetes incertae sedis</taxon>
        <taxon>Lineolatales</taxon>
        <taxon>Lineolataceae</taxon>
        <taxon>Lineolata</taxon>
    </lineage>
</organism>
<keyword evidence="3" id="KW-1185">Reference proteome</keyword>
<name>A0A6A6P0M8_9PEZI</name>
<evidence type="ECO:0000256" key="1">
    <source>
        <dbReference type="SAM" id="MobiDB-lite"/>
    </source>
</evidence>
<feature type="region of interest" description="Disordered" evidence="1">
    <location>
        <begin position="79"/>
        <end position="121"/>
    </location>
</feature>
<sequence length="177" mass="20620">MARHNTERIPASHAVGNSKAYAIKKYLHMLKIQSRIITDTERTHEYMYFLLGSHSTPYYRFNVQKGLEKMRLDDYGEKKRKLPRQDLDRGDAFAPQPMESVTFGQNPNDSPPERQKSFRLTKRSSSFEILGTMQYLERVTEAYLRGQETIIRDMSPGVNVNDNVHACAKRHWRTLGL</sequence>
<accession>A0A6A6P0M8</accession>
<protein>
    <submittedName>
        <fullName evidence="2">Uncharacterized protein</fullName>
    </submittedName>
</protein>
<reference evidence="2" key="1">
    <citation type="journal article" date="2020" name="Stud. Mycol.">
        <title>101 Dothideomycetes genomes: a test case for predicting lifestyles and emergence of pathogens.</title>
        <authorList>
            <person name="Haridas S."/>
            <person name="Albert R."/>
            <person name="Binder M."/>
            <person name="Bloem J."/>
            <person name="Labutti K."/>
            <person name="Salamov A."/>
            <person name="Andreopoulos B."/>
            <person name="Baker S."/>
            <person name="Barry K."/>
            <person name="Bills G."/>
            <person name="Bluhm B."/>
            <person name="Cannon C."/>
            <person name="Castanera R."/>
            <person name="Culley D."/>
            <person name="Daum C."/>
            <person name="Ezra D."/>
            <person name="Gonzalez J."/>
            <person name="Henrissat B."/>
            <person name="Kuo A."/>
            <person name="Liang C."/>
            <person name="Lipzen A."/>
            <person name="Lutzoni F."/>
            <person name="Magnuson J."/>
            <person name="Mondo S."/>
            <person name="Nolan M."/>
            <person name="Ohm R."/>
            <person name="Pangilinan J."/>
            <person name="Park H.-J."/>
            <person name="Ramirez L."/>
            <person name="Alfaro M."/>
            <person name="Sun H."/>
            <person name="Tritt A."/>
            <person name="Yoshinaga Y."/>
            <person name="Zwiers L.-H."/>
            <person name="Turgeon B."/>
            <person name="Goodwin S."/>
            <person name="Spatafora J."/>
            <person name="Crous P."/>
            <person name="Grigoriev I."/>
        </authorList>
    </citation>
    <scope>NUCLEOTIDE SEQUENCE</scope>
    <source>
        <strain evidence="2">ATCC 16933</strain>
    </source>
</reference>
<evidence type="ECO:0000313" key="2">
    <source>
        <dbReference type="EMBL" id="KAF2457550.1"/>
    </source>
</evidence>
<dbReference type="OrthoDB" id="1658288at2759"/>
<dbReference type="Proteomes" id="UP000799766">
    <property type="component" value="Unassembled WGS sequence"/>
</dbReference>
<gene>
    <name evidence="2" type="ORF">BDY21DRAFT_363820</name>
</gene>
<proteinExistence type="predicted"/>
<dbReference type="EMBL" id="MU001680">
    <property type="protein sequence ID" value="KAF2457550.1"/>
    <property type="molecule type" value="Genomic_DNA"/>
</dbReference>